<feature type="domain" description="Rhodanese" evidence="2">
    <location>
        <begin position="19"/>
        <end position="135"/>
    </location>
</feature>
<dbReference type="Gene3D" id="3.40.250.10">
    <property type="entry name" value="Rhodanese-like domain"/>
    <property type="match status" value="1"/>
</dbReference>
<dbReference type="PROSITE" id="PS00380">
    <property type="entry name" value="RHODANESE_1"/>
    <property type="match status" value="1"/>
</dbReference>
<evidence type="ECO:0000256" key="1">
    <source>
        <dbReference type="ARBA" id="ARBA00023266"/>
    </source>
</evidence>
<dbReference type="Pfam" id="PF00581">
    <property type="entry name" value="Rhodanese"/>
    <property type="match status" value="1"/>
</dbReference>
<dbReference type="Proteomes" id="UP000182160">
    <property type="component" value="Unassembled WGS sequence"/>
</dbReference>
<evidence type="ECO:0000259" key="2">
    <source>
        <dbReference type="PROSITE" id="PS50206"/>
    </source>
</evidence>
<dbReference type="PANTHER" id="PTHR30401">
    <property type="entry name" value="TRNA 2-SELENOURIDINE SYNTHASE"/>
    <property type="match status" value="1"/>
</dbReference>
<sequence>MPVTLDGLGALAALPFDEIIDVRSPSEFAEDHIPGAINLPVLSDAERARVGTIYVQEDKFLARKIGAALVARNAATHIEGPLAYRGGGWRPLVYCWRGGQRSGSFTVILKQIGWQADTVAGGYQSYRRLVADMLYEQDFPAHVVLIDGGTGTAKTRLLTHLAAQGGQVLDLEEMAAHRGSVFGPIAGGQPPQKAFESTLAAHITALDPARPVYVEAESTRIGRINLPPALARAMKAAEVVRITAPMAARVTHLLSDYADLVADPDSLDTILGRLVRYHGHDQVAEWRALAATGDLARLVESLIVTHYDPRYTRIAGPGQAAPLCLTDLEEATLAATARRLITDHG</sequence>
<dbReference type="AlphaFoldDB" id="A0A1H8EH80"/>
<dbReference type="SMART" id="SM00450">
    <property type="entry name" value="RHOD"/>
    <property type="match status" value="1"/>
</dbReference>
<dbReference type="EMBL" id="FOBO01000013">
    <property type="protein sequence ID" value="SEN18227.1"/>
    <property type="molecule type" value="Genomic_DNA"/>
</dbReference>
<dbReference type="SUPFAM" id="SSF52821">
    <property type="entry name" value="Rhodanese/Cell cycle control phosphatase"/>
    <property type="match status" value="1"/>
</dbReference>
<dbReference type="InterPro" id="IPR001307">
    <property type="entry name" value="Thiosulphate_STrfase_CS"/>
</dbReference>
<dbReference type="NCBIfam" id="TIGR03167">
    <property type="entry name" value="tRNA_sel_U_synt"/>
    <property type="match status" value="1"/>
</dbReference>
<gene>
    <name evidence="3" type="ORF">SAMN04488077_11327</name>
</gene>
<dbReference type="InterPro" id="IPR001763">
    <property type="entry name" value="Rhodanese-like_dom"/>
</dbReference>
<organism evidence="3 4">
    <name type="scientific">Roseovarius tolerans</name>
    <dbReference type="NCBI Taxonomy" id="74031"/>
    <lineage>
        <taxon>Bacteria</taxon>
        <taxon>Pseudomonadati</taxon>
        <taxon>Pseudomonadota</taxon>
        <taxon>Alphaproteobacteria</taxon>
        <taxon>Rhodobacterales</taxon>
        <taxon>Roseobacteraceae</taxon>
        <taxon>Roseovarius</taxon>
    </lineage>
</organism>
<dbReference type="GO" id="GO:0002098">
    <property type="term" value="P:tRNA wobble uridine modification"/>
    <property type="evidence" value="ECO:0007669"/>
    <property type="project" value="InterPro"/>
</dbReference>
<accession>A0A1H8EH80</accession>
<dbReference type="InterPro" id="IPR036873">
    <property type="entry name" value="Rhodanese-like_dom_sf"/>
</dbReference>
<dbReference type="GO" id="GO:0004792">
    <property type="term" value="F:thiosulfate-cyanide sulfurtransferase activity"/>
    <property type="evidence" value="ECO:0007669"/>
    <property type="project" value="InterPro"/>
</dbReference>
<protein>
    <submittedName>
        <fullName evidence="3">tRNA 2-selenouridine synthase</fullName>
    </submittedName>
</protein>
<proteinExistence type="predicted"/>
<reference evidence="3 4" key="1">
    <citation type="submission" date="2016-10" db="EMBL/GenBank/DDBJ databases">
        <authorList>
            <person name="de Groot N.N."/>
        </authorList>
    </citation>
    <scope>NUCLEOTIDE SEQUENCE [LARGE SCALE GENOMIC DNA]</scope>
    <source>
        <strain evidence="3 4">DSM 11457</strain>
    </source>
</reference>
<name>A0A1H8EH80_9RHOB</name>
<dbReference type="InterPro" id="IPR058840">
    <property type="entry name" value="AAA_SelU"/>
</dbReference>
<dbReference type="PROSITE" id="PS50206">
    <property type="entry name" value="RHODANESE_3"/>
    <property type="match status" value="1"/>
</dbReference>
<evidence type="ECO:0000313" key="4">
    <source>
        <dbReference type="Proteomes" id="UP000182160"/>
    </source>
</evidence>
<dbReference type="NCBIfam" id="NF008752">
    <property type="entry name" value="PRK11784.1-4"/>
    <property type="match status" value="1"/>
</dbReference>
<dbReference type="InterPro" id="IPR017582">
    <property type="entry name" value="SelU"/>
</dbReference>
<dbReference type="PANTHER" id="PTHR30401:SF0">
    <property type="entry name" value="TRNA 2-SELENOURIDINE SYNTHASE"/>
    <property type="match status" value="1"/>
</dbReference>
<dbReference type="NCBIfam" id="NF008750">
    <property type="entry name" value="PRK11784.1-2"/>
    <property type="match status" value="1"/>
</dbReference>
<dbReference type="GO" id="GO:0043828">
    <property type="term" value="F:tRNA 2-selenouridine synthase activity"/>
    <property type="evidence" value="ECO:0007669"/>
    <property type="project" value="InterPro"/>
</dbReference>
<dbReference type="Pfam" id="PF26341">
    <property type="entry name" value="AAA_SelU"/>
    <property type="match status" value="1"/>
</dbReference>
<keyword evidence="1" id="KW-0711">Selenium</keyword>
<evidence type="ECO:0000313" key="3">
    <source>
        <dbReference type="EMBL" id="SEN18227.1"/>
    </source>
</evidence>